<evidence type="ECO:0000313" key="5">
    <source>
        <dbReference type="EMBL" id="BAM47768.1"/>
    </source>
</evidence>
<dbReference type="PRINTS" id="PR00834">
    <property type="entry name" value="PROTEASES2C"/>
</dbReference>
<keyword evidence="6" id="KW-1185">Reference proteome</keyword>
<keyword evidence="4" id="KW-0812">Transmembrane</keyword>
<protein>
    <submittedName>
        <fullName evidence="5">Peptidase S1 family protein</fullName>
    </submittedName>
</protein>
<evidence type="ECO:0000256" key="3">
    <source>
        <dbReference type="ARBA" id="ARBA00022825"/>
    </source>
</evidence>
<keyword evidence="1" id="KW-0645">Protease</keyword>
<keyword evidence="4" id="KW-0472">Membrane</keyword>
<dbReference type="InterPro" id="IPR009003">
    <property type="entry name" value="Peptidase_S1_PA"/>
</dbReference>
<keyword evidence="3" id="KW-0720">Serine protease</keyword>
<dbReference type="GO" id="GO:0004252">
    <property type="term" value="F:serine-type endopeptidase activity"/>
    <property type="evidence" value="ECO:0007669"/>
    <property type="project" value="InterPro"/>
</dbReference>
<dbReference type="GO" id="GO:0006508">
    <property type="term" value="P:proteolysis"/>
    <property type="evidence" value="ECO:0007669"/>
    <property type="project" value="UniProtKB-KW"/>
</dbReference>
<dbReference type="Proteomes" id="UP000006294">
    <property type="component" value="Chromosome"/>
</dbReference>
<dbReference type="AlphaFoldDB" id="K0J7Q3"/>
<dbReference type="SUPFAM" id="SSF50494">
    <property type="entry name" value="Trypsin-like serine proteases"/>
    <property type="match status" value="1"/>
</dbReference>
<dbReference type="STRING" id="698758.AXY_16360"/>
<evidence type="ECO:0000256" key="2">
    <source>
        <dbReference type="ARBA" id="ARBA00022801"/>
    </source>
</evidence>
<accession>K0J7Q3</accession>
<dbReference type="PANTHER" id="PTHR43343">
    <property type="entry name" value="PEPTIDASE S12"/>
    <property type="match status" value="1"/>
</dbReference>
<feature type="transmembrane region" description="Helical" evidence="4">
    <location>
        <begin position="7"/>
        <end position="28"/>
    </location>
</feature>
<organism evidence="5 6">
    <name type="scientific">Amphibacillus xylanus (strain ATCC 51415 / DSM 6626 / JCM 7361 / LMG 17667 / NBRC 15112 / Ep01)</name>
    <dbReference type="NCBI Taxonomy" id="698758"/>
    <lineage>
        <taxon>Bacteria</taxon>
        <taxon>Bacillati</taxon>
        <taxon>Bacillota</taxon>
        <taxon>Bacilli</taxon>
        <taxon>Bacillales</taxon>
        <taxon>Bacillaceae</taxon>
        <taxon>Amphibacillus</taxon>
    </lineage>
</organism>
<proteinExistence type="predicted"/>
<name>K0J7Q3_AMPXN</name>
<dbReference type="Pfam" id="PF13365">
    <property type="entry name" value="Trypsin_2"/>
    <property type="match status" value="1"/>
</dbReference>
<dbReference type="PANTHER" id="PTHR43343:SF3">
    <property type="entry name" value="PROTEASE DO-LIKE 8, CHLOROPLASTIC"/>
    <property type="match status" value="1"/>
</dbReference>
<evidence type="ECO:0000313" key="6">
    <source>
        <dbReference type="Proteomes" id="UP000006294"/>
    </source>
</evidence>
<dbReference type="HOGENOM" id="CLU_060099_0_0_9"/>
<gene>
    <name evidence="5" type="ordered locus">AXY_16360</name>
</gene>
<dbReference type="Gene3D" id="2.40.10.120">
    <property type="match status" value="1"/>
</dbReference>
<evidence type="ECO:0000256" key="1">
    <source>
        <dbReference type="ARBA" id="ARBA00022670"/>
    </source>
</evidence>
<dbReference type="EMBL" id="AP012050">
    <property type="protein sequence ID" value="BAM47768.1"/>
    <property type="molecule type" value="Genomic_DNA"/>
</dbReference>
<evidence type="ECO:0000256" key="4">
    <source>
        <dbReference type="SAM" id="Phobius"/>
    </source>
</evidence>
<keyword evidence="4" id="KW-1133">Transmembrane helix</keyword>
<reference evidence="5 6" key="1">
    <citation type="submission" date="2011-01" db="EMBL/GenBank/DDBJ databases">
        <title>Whole genome sequence of Amphibacillus xylinus NBRC 15112.</title>
        <authorList>
            <person name="Nakazawa H."/>
            <person name="Katano Y."/>
            <person name="Nakamura S."/>
            <person name="Sasagawa M."/>
            <person name="Fukada J."/>
            <person name="Arai T."/>
            <person name="Sasakura N."/>
            <person name="Mochizuki D."/>
            <person name="Hosoyama A."/>
            <person name="Harada K."/>
            <person name="Horikawa H."/>
            <person name="Kato Y."/>
            <person name="Harada T."/>
            <person name="Sasaki K."/>
            <person name="Sekiguchi M."/>
            <person name="Hodoyama M."/>
            <person name="Nishiko R."/>
            <person name="Narita H."/>
            <person name="Hanamaki A."/>
            <person name="Hata C."/>
            <person name="Konno Y."/>
            <person name="Niimura Y."/>
            <person name="Yamazaki S."/>
            <person name="Fujita N."/>
        </authorList>
    </citation>
    <scope>NUCLEOTIDE SEQUENCE [LARGE SCALE GENOMIC DNA]</scope>
    <source>
        <strain evidence="6">ATCC 51415 / DSM 6626 / JCM 7361 / LMG 17667 / NBRC 15112 / Ep01</strain>
    </source>
</reference>
<dbReference type="InterPro" id="IPR001940">
    <property type="entry name" value="Peptidase_S1C"/>
</dbReference>
<sequence>MQKQKKATIIFLSLLILIFGLAFILFFINSLQKQDIDVGQPLVIYQEQILDTDNLQHLIHEAQKSVVQINVQTRNTERVGSGFLYNSRGDIMTNAHVIKDAISIEVTMSNAETYPAAIVGLGEDKDIAVIRVPQLINYQPIEIEATDQYQPGTEILAVGSPLGFQNTVSIGIISGVDRSFDINGYNYENVYQISANITHGNSGGPLINRETGKVIGINSAGIEESDIGFSIPIPTIIDDVTEWSTSITNDQLTFPTRVQNLTPDPEVFEEEALYLIDYFFNSLAINDYINAYTLLGSSLHSELDYPSFRSSYVHFRNLSLLNSEIINSTSETIQLSASIQYEDLNDLNNLKTAKYTFTIGYEIDQLKVLMIEKE</sequence>
<dbReference type="eggNOG" id="COG0265">
    <property type="taxonomic scope" value="Bacteria"/>
</dbReference>
<dbReference type="PATRIC" id="fig|698758.3.peg.1633"/>
<dbReference type="KEGG" id="axl:AXY_16360"/>
<dbReference type="RefSeq" id="WP_015010363.1">
    <property type="nucleotide sequence ID" value="NC_018704.1"/>
</dbReference>
<dbReference type="InterPro" id="IPR051201">
    <property type="entry name" value="Chloro_Bact_Ser_Proteases"/>
</dbReference>
<keyword evidence="2" id="KW-0378">Hydrolase</keyword>
<dbReference type="OrthoDB" id="189537at2"/>